<dbReference type="Proteomes" id="UP000236248">
    <property type="component" value="Chromosome NCAV"/>
</dbReference>
<keyword evidence="2" id="KW-0479">Metal-binding</keyword>
<dbReference type="Gene3D" id="3.90.1660.10">
    <property type="entry name" value="CofE-like domain"/>
    <property type="match status" value="1"/>
</dbReference>
<dbReference type="Gene3D" id="3.30.1330.100">
    <property type="entry name" value="CofE-like"/>
    <property type="match status" value="1"/>
</dbReference>
<proteinExistence type="predicted"/>
<name>A0A2K5AQP0_9ARCH</name>
<dbReference type="InterPro" id="IPR002847">
    <property type="entry name" value="F420-0_gamma-glut_ligase-dom"/>
</dbReference>
<keyword evidence="1 9" id="KW-0436">Ligase</keyword>
<organism evidence="9 10">
    <name type="scientific">Candidatus Nitrosocaldus cavascurensis</name>
    <dbReference type="NCBI Taxonomy" id="2058097"/>
    <lineage>
        <taxon>Archaea</taxon>
        <taxon>Nitrososphaerota</taxon>
        <taxon>Nitrososphaeria</taxon>
        <taxon>Candidatus Nitrosocaldales</taxon>
        <taxon>Candidatus Nitrosocaldaceae</taxon>
        <taxon>Candidatus Nitrosocaldus</taxon>
    </lineage>
</organism>
<evidence type="ECO:0000256" key="5">
    <source>
        <dbReference type="ARBA" id="ARBA00022958"/>
    </source>
</evidence>
<dbReference type="EMBL" id="LT981265">
    <property type="protein sequence ID" value="SPC33960.1"/>
    <property type="molecule type" value="Genomic_DNA"/>
</dbReference>
<evidence type="ECO:0000256" key="1">
    <source>
        <dbReference type="ARBA" id="ARBA00022598"/>
    </source>
</evidence>
<keyword evidence="7" id="KW-0464">Manganese</keyword>
<evidence type="ECO:0000313" key="9">
    <source>
        <dbReference type="EMBL" id="SPC33960.1"/>
    </source>
</evidence>
<evidence type="ECO:0000256" key="2">
    <source>
        <dbReference type="ARBA" id="ARBA00022723"/>
    </source>
</evidence>
<dbReference type="Pfam" id="PF01996">
    <property type="entry name" value="F420_ligase"/>
    <property type="match status" value="1"/>
</dbReference>
<evidence type="ECO:0000256" key="6">
    <source>
        <dbReference type="ARBA" id="ARBA00023134"/>
    </source>
</evidence>
<dbReference type="PANTHER" id="PTHR47917:SF1">
    <property type="entry name" value="COENZYME F420:L-GLUTAMATE LIGASE"/>
    <property type="match status" value="1"/>
</dbReference>
<dbReference type="AlphaFoldDB" id="A0A2K5AQP0"/>
<dbReference type="InterPro" id="IPR008225">
    <property type="entry name" value="F420-0_g-glutamyl_ligase"/>
</dbReference>
<keyword evidence="5" id="KW-0630">Potassium</keyword>
<dbReference type="NCBIfam" id="TIGR01916">
    <property type="entry name" value="F420_cofE"/>
    <property type="match status" value="1"/>
</dbReference>
<evidence type="ECO:0000313" key="10">
    <source>
        <dbReference type="Proteomes" id="UP000236248"/>
    </source>
</evidence>
<dbReference type="EC" id="6.3.2.31" evidence="9"/>
<sequence>MSRIEVIPVAVSDPNVAEGCDLASLILDSLKVNGLSLEDGDVVVVTQKIVSKAEGRVIDLSDVIPSERAVEIAREHCKDPRVVEVILREARKVVAIKDGVIITQTRHGFVCANSAVDGSNVEGESLTMLPLDPDVSARRIRDGLMKATGKRIAVIISDTFGRPFREGQVNVAVGIAGVKPLIDYRGLRDMYGKELRVTSIAVADEIASAAELVMGKSKGVPVAIVRGLEYEYADDASVNELIREESKDIFLRLALRA</sequence>
<evidence type="ECO:0000256" key="7">
    <source>
        <dbReference type="ARBA" id="ARBA00023211"/>
    </source>
</evidence>
<dbReference type="RefSeq" id="WP_172437513.1">
    <property type="nucleotide sequence ID" value="NZ_LT981265.1"/>
</dbReference>
<dbReference type="GO" id="GO:0052618">
    <property type="term" value="F:coenzyme F420-0:L-glutamate ligase activity"/>
    <property type="evidence" value="ECO:0007669"/>
    <property type="project" value="UniProtKB-EC"/>
</dbReference>
<dbReference type="GeneID" id="41594841"/>
<dbReference type="GO" id="GO:0046872">
    <property type="term" value="F:metal ion binding"/>
    <property type="evidence" value="ECO:0007669"/>
    <property type="project" value="UniProtKB-KW"/>
</dbReference>
<protein>
    <submittedName>
        <fullName evidence="9">Coenzyme F420:L-glutamate ligase</fullName>
        <ecNumber evidence="9">6.3.2.31</ecNumber>
        <ecNumber evidence="9">6.3.2.34</ecNumber>
    </submittedName>
</protein>
<dbReference type="GO" id="GO:0052619">
    <property type="term" value="F:coenzyme F420-1:gamma-L-glutamate ligase activity"/>
    <property type="evidence" value="ECO:0007669"/>
    <property type="project" value="UniProtKB-EC"/>
</dbReference>
<keyword evidence="4" id="KW-0460">Magnesium</keyword>
<keyword evidence="10" id="KW-1185">Reference proteome</keyword>
<evidence type="ECO:0000256" key="3">
    <source>
        <dbReference type="ARBA" id="ARBA00022741"/>
    </source>
</evidence>
<feature type="domain" description="Coenzyme F420:L-glutamate ligase-like" evidence="8">
    <location>
        <begin position="14"/>
        <end position="227"/>
    </location>
</feature>
<dbReference type="EC" id="6.3.2.34" evidence="9"/>
<evidence type="ECO:0000256" key="4">
    <source>
        <dbReference type="ARBA" id="ARBA00022842"/>
    </source>
</evidence>
<gene>
    <name evidence="9" type="primary">cofE</name>
    <name evidence="9" type="ORF">NCAV_0779</name>
</gene>
<dbReference type="GO" id="GO:0005525">
    <property type="term" value="F:GTP binding"/>
    <property type="evidence" value="ECO:0007669"/>
    <property type="project" value="UniProtKB-KW"/>
</dbReference>
<reference evidence="10" key="1">
    <citation type="submission" date="2018-01" db="EMBL/GenBank/DDBJ databases">
        <authorList>
            <person name="Kerou L M."/>
        </authorList>
    </citation>
    <scope>NUCLEOTIDE SEQUENCE [LARGE SCALE GENOMIC DNA]</scope>
    <source>
        <strain evidence="10">SCU2</strain>
    </source>
</reference>
<dbReference type="NCBIfam" id="NF009809">
    <property type="entry name" value="PRK13293.1"/>
    <property type="match status" value="1"/>
</dbReference>
<accession>A0A2K5AQP0</accession>
<dbReference type="KEGG" id="ncv:NCAV_0779"/>
<keyword evidence="3" id="KW-0547">Nucleotide-binding</keyword>
<keyword evidence="6" id="KW-0342">GTP-binding</keyword>
<evidence type="ECO:0000259" key="8">
    <source>
        <dbReference type="Pfam" id="PF01996"/>
    </source>
</evidence>
<dbReference type="SUPFAM" id="SSF144010">
    <property type="entry name" value="CofE-like"/>
    <property type="match status" value="1"/>
</dbReference>
<dbReference type="PANTHER" id="PTHR47917">
    <property type="match status" value="1"/>
</dbReference>